<keyword evidence="3" id="KW-0863">Zinc-finger</keyword>
<gene>
    <name evidence="6" type="primary">ZNF488</name>
</gene>
<dbReference type="GeneID" id="103124211"/>
<evidence type="ECO:0000313" key="6">
    <source>
        <dbReference type="RefSeq" id="XP_060046928.1"/>
    </source>
</evidence>
<reference evidence="6" key="2">
    <citation type="submission" date="2025-08" db="UniProtKB">
        <authorList>
            <consortium name="RefSeq"/>
        </authorList>
    </citation>
    <scope>IDENTIFICATION</scope>
</reference>
<protein>
    <submittedName>
        <fullName evidence="6">Zinc finger protein 488</fullName>
    </submittedName>
</protein>
<proteinExistence type="predicted"/>
<organism evidence="5 6">
    <name type="scientific">Erinaceus europaeus</name>
    <name type="common">Western European hedgehog</name>
    <dbReference type="NCBI Taxonomy" id="9365"/>
    <lineage>
        <taxon>Eukaryota</taxon>
        <taxon>Metazoa</taxon>
        <taxon>Chordata</taxon>
        <taxon>Craniata</taxon>
        <taxon>Vertebrata</taxon>
        <taxon>Euteleostomi</taxon>
        <taxon>Mammalia</taxon>
        <taxon>Eutheria</taxon>
        <taxon>Laurasiatheria</taxon>
        <taxon>Eulipotyphla</taxon>
        <taxon>Erinaceidae</taxon>
        <taxon>Erinaceinae</taxon>
        <taxon>Erinaceus</taxon>
    </lineage>
</organism>
<evidence type="ECO:0000259" key="4">
    <source>
        <dbReference type="PROSITE" id="PS50157"/>
    </source>
</evidence>
<dbReference type="PROSITE" id="PS00028">
    <property type="entry name" value="ZINC_FINGER_C2H2_1"/>
    <property type="match status" value="2"/>
</dbReference>
<dbReference type="InterPro" id="IPR013087">
    <property type="entry name" value="Znf_C2H2_type"/>
</dbReference>
<evidence type="ECO:0000256" key="1">
    <source>
        <dbReference type="ARBA" id="ARBA00004123"/>
    </source>
</evidence>
<evidence type="ECO:0000313" key="5">
    <source>
        <dbReference type="Proteomes" id="UP001652624"/>
    </source>
</evidence>
<dbReference type="InterPro" id="IPR052296">
    <property type="entry name" value="TR-Histone_Methyltrans"/>
</dbReference>
<keyword evidence="3" id="KW-0862">Zinc</keyword>
<name>A0ABM3XDM7_ERIEU</name>
<evidence type="ECO:0000256" key="3">
    <source>
        <dbReference type="PROSITE-ProRule" id="PRU00042"/>
    </source>
</evidence>
<sequence length="304" mass="33707">MAARRETVPSECMQDGSHKSVLLQKSSYLGSEAAVDSDSQDTASAELALSAAPDKLAQTVHWKQGQSAFKEVHWLKRKLVGMQTQEMDHTKPQNLAQDIPIGPGASSDFSVWPSRNHGEQRSAFSKPAKSPAGRTRLTSVFQAGRPADALGELLGLINTVDLPCWGRLSNSMLLVGDIWNLQTLHQNVPLYTNPFLGAPTLWLKNITTQTPTPSLSTSTTASWALLPPTFTSLSLSTQNWCAKCNLSFRLTTDLVLHMRSHHKKEQVRPNLYSTKLRGEALSCPMCHEYFQERHHLSRHMTSHS</sequence>
<dbReference type="Gene3D" id="3.30.160.60">
    <property type="entry name" value="Classic Zinc Finger"/>
    <property type="match status" value="1"/>
</dbReference>
<keyword evidence="2" id="KW-0539">Nucleus</keyword>
<keyword evidence="3" id="KW-0479">Metal-binding</keyword>
<keyword evidence="5" id="KW-1185">Reference proteome</keyword>
<feature type="domain" description="C2H2-type" evidence="4">
    <location>
        <begin position="239"/>
        <end position="266"/>
    </location>
</feature>
<dbReference type="SMART" id="SM00355">
    <property type="entry name" value="ZnF_C2H2"/>
    <property type="match status" value="2"/>
</dbReference>
<reference evidence="5" key="1">
    <citation type="submission" date="2025-05" db="UniProtKB">
        <authorList>
            <consortium name="RefSeq"/>
        </authorList>
    </citation>
    <scope>NUCLEOTIDE SEQUENCE [LARGE SCALE GENOMIC DNA]</scope>
</reference>
<accession>A0ABM3XDM7</accession>
<dbReference type="PANTHER" id="PTHR16516">
    <property type="entry name" value="AGAP007109-PA"/>
    <property type="match status" value="1"/>
</dbReference>
<feature type="domain" description="C2H2-type" evidence="4">
    <location>
        <begin position="281"/>
        <end position="304"/>
    </location>
</feature>
<dbReference type="PANTHER" id="PTHR16516:SF5">
    <property type="entry name" value="ZINC FINGER PROTEIN 488"/>
    <property type="match status" value="1"/>
</dbReference>
<dbReference type="PROSITE" id="PS50157">
    <property type="entry name" value="ZINC_FINGER_C2H2_2"/>
    <property type="match status" value="2"/>
</dbReference>
<dbReference type="RefSeq" id="XP_060046928.1">
    <property type="nucleotide sequence ID" value="XM_060190945.1"/>
</dbReference>
<evidence type="ECO:0000256" key="2">
    <source>
        <dbReference type="ARBA" id="ARBA00023242"/>
    </source>
</evidence>
<comment type="subcellular location">
    <subcellularLocation>
        <location evidence="1">Nucleus</location>
    </subcellularLocation>
</comment>
<dbReference type="Proteomes" id="UP001652624">
    <property type="component" value="Chromosome 1"/>
</dbReference>